<dbReference type="OrthoDB" id="5364171at2759"/>
<keyword evidence="2" id="KW-1185">Reference proteome</keyword>
<sequence length="253" mass="28693">MSTGVYYVFLKWASTNNAVEAANNGRFMLCFNSRFDADELFRAMQGLLMANRDPLFTVLDRRSPQFWCFTSPEGYGAFWNFQNRNELPQFKNVFSAILLNDLGGRDWPVIPNPIAGPDWVSGGEFFIRNRRQPSIYWCVYADDAHLYASDTRRTKFIVQTTASNLRNPAVMVRDDKVTIQTIPETIGNVACDCVSAYVAIGDPKGNSLTLSNVAYEWKFGGLLNKNVGVKWESDDTARLMHMPLRGGDEWELV</sequence>
<name>A0A5J5FCD7_9PEZI</name>
<dbReference type="InParanoid" id="A0A5J5FCD7"/>
<evidence type="ECO:0000313" key="1">
    <source>
        <dbReference type="EMBL" id="KAA8915047.1"/>
    </source>
</evidence>
<comment type="caution">
    <text evidence="1">The sequence shown here is derived from an EMBL/GenBank/DDBJ whole genome shotgun (WGS) entry which is preliminary data.</text>
</comment>
<accession>A0A5J5FCD7</accession>
<dbReference type="EMBL" id="VXIS01000001">
    <property type="protein sequence ID" value="KAA8915047.1"/>
    <property type="molecule type" value="Genomic_DNA"/>
</dbReference>
<gene>
    <name evidence="1" type="ORF">FN846DRAFT_770585</name>
</gene>
<organism evidence="1 2">
    <name type="scientific">Sphaerosporella brunnea</name>
    <dbReference type="NCBI Taxonomy" id="1250544"/>
    <lineage>
        <taxon>Eukaryota</taxon>
        <taxon>Fungi</taxon>
        <taxon>Dikarya</taxon>
        <taxon>Ascomycota</taxon>
        <taxon>Pezizomycotina</taxon>
        <taxon>Pezizomycetes</taxon>
        <taxon>Pezizales</taxon>
        <taxon>Pyronemataceae</taxon>
        <taxon>Sphaerosporella</taxon>
    </lineage>
</organism>
<protein>
    <submittedName>
        <fullName evidence="1">Uncharacterized protein</fullName>
    </submittedName>
</protein>
<evidence type="ECO:0000313" key="2">
    <source>
        <dbReference type="Proteomes" id="UP000326924"/>
    </source>
</evidence>
<proteinExistence type="predicted"/>
<reference evidence="1 2" key="1">
    <citation type="submission" date="2019-09" db="EMBL/GenBank/DDBJ databases">
        <title>Draft genome of the ectomycorrhizal ascomycete Sphaerosporella brunnea.</title>
        <authorList>
            <consortium name="DOE Joint Genome Institute"/>
            <person name="Benucci G.M."/>
            <person name="Marozzi G."/>
            <person name="Antonielli L."/>
            <person name="Sanchez S."/>
            <person name="Marco P."/>
            <person name="Wang X."/>
            <person name="Falini L.B."/>
            <person name="Barry K."/>
            <person name="Haridas S."/>
            <person name="Lipzen A."/>
            <person name="Labutti K."/>
            <person name="Grigoriev I.V."/>
            <person name="Murat C."/>
            <person name="Martin F."/>
            <person name="Albertini E."/>
            <person name="Donnini D."/>
            <person name="Bonito G."/>
        </authorList>
    </citation>
    <scope>NUCLEOTIDE SEQUENCE [LARGE SCALE GENOMIC DNA]</scope>
    <source>
        <strain evidence="1 2">Sb_GMNB300</strain>
    </source>
</reference>
<dbReference type="AlphaFoldDB" id="A0A5J5FCD7"/>
<dbReference type="Proteomes" id="UP000326924">
    <property type="component" value="Unassembled WGS sequence"/>
</dbReference>